<evidence type="ECO:0000313" key="1">
    <source>
        <dbReference type="EMBL" id="KHD07049.1"/>
    </source>
</evidence>
<proteinExistence type="predicted"/>
<dbReference type="PANTHER" id="PTHR38075">
    <property type="entry name" value="DUF4139 DOMAIN-CONTAINING PROTEIN"/>
    <property type="match status" value="1"/>
</dbReference>
<evidence type="ECO:0000313" key="2">
    <source>
        <dbReference type="Proteomes" id="UP000030428"/>
    </source>
</evidence>
<organism evidence="1 2">
    <name type="scientific">Candidatus Thiomargarita nelsonii</name>
    <dbReference type="NCBI Taxonomy" id="1003181"/>
    <lineage>
        <taxon>Bacteria</taxon>
        <taxon>Pseudomonadati</taxon>
        <taxon>Pseudomonadota</taxon>
        <taxon>Gammaproteobacteria</taxon>
        <taxon>Thiotrichales</taxon>
        <taxon>Thiotrichaceae</taxon>
        <taxon>Thiomargarita</taxon>
    </lineage>
</organism>
<name>A0A0A6PHG0_9GAMM</name>
<dbReference type="AlphaFoldDB" id="A0A0A6PHG0"/>
<dbReference type="PANTHER" id="PTHR38075:SF1">
    <property type="entry name" value="DUF4139 DOMAIN-CONTAINING PROTEIN"/>
    <property type="match status" value="1"/>
</dbReference>
<dbReference type="Proteomes" id="UP000030428">
    <property type="component" value="Unassembled WGS sequence"/>
</dbReference>
<accession>A0A0A6PHG0</accession>
<gene>
    <name evidence="1" type="ORF">PN36_24560</name>
</gene>
<dbReference type="EMBL" id="JSZA02000129">
    <property type="protein sequence ID" value="KHD07049.1"/>
    <property type="molecule type" value="Genomic_DNA"/>
</dbReference>
<keyword evidence="2" id="KW-1185">Reference proteome</keyword>
<comment type="caution">
    <text evidence="1">The sequence shown here is derived from an EMBL/GenBank/DDBJ whole genome shotgun (WGS) entry which is preliminary data.</text>
</comment>
<sequence>MKLTTYFIFMTVFSLLLIESSWARIKLVALPEREATVVRLDNPSATLLEEERVLTLQKGLNQVDFSWKGVEIRPDSIRLTVLKQPQAVTVLSVSYPPNEQALVWEFASPSGQQVRVRISYLLNKIDRLITYQAVVRKDESNLDLSSFLVLRNFSGENLPASRFQLDYGEAFESAVLSGETKRMQFFTAKKLPIKKRFTFDAAQLPWDPKQVGNNVGIPVHYELENTTDNGLGKHALWDGKARLYGEDGQGSTLFLGEDKAKFTPVGQPLKLIIGDSRDVVVTQRKMSQQRLNERRNAKRNRVVLHDTEETMRVEIENFKEQAVFVTLKERMPAEWVMKKASHSYQREHNREIHFDIAVPAKDKVVVIYSYYRRNIRP</sequence>
<reference evidence="1 2" key="1">
    <citation type="journal article" date="2016" name="Front. Microbiol.">
        <title>Single-Cell (Meta-)Genomics of a Dimorphic Candidatus Thiomargarita nelsonii Reveals Genomic Plasticity.</title>
        <authorList>
            <person name="Flood B.E."/>
            <person name="Fliss P."/>
            <person name="Jones D.S."/>
            <person name="Dick G.J."/>
            <person name="Jain S."/>
            <person name="Kaster A.K."/>
            <person name="Winkel M."/>
            <person name="Mussmann M."/>
            <person name="Bailey J."/>
        </authorList>
    </citation>
    <scope>NUCLEOTIDE SEQUENCE [LARGE SCALE GENOMIC DNA]</scope>
    <source>
        <strain evidence="1">Hydrate Ridge</strain>
    </source>
</reference>
<protein>
    <recommendedName>
        <fullName evidence="3">DUF4139 domain-containing protein</fullName>
    </recommendedName>
</protein>
<evidence type="ECO:0008006" key="3">
    <source>
        <dbReference type="Google" id="ProtNLM"/>
    </source>
</evidence>